<dbReference type="OrthoDB" id="9785203at2"/>
<protein>
    <submittedName>
        <fullName evidence="7">Acyl-CoA dehydrogenase</fullName>
    </submittedName>
</protein>
<gene>
    <name evidence="7" type="ORF">SAMN05192534_112107</name>
</gene>
<feature type="compositionally biased region" description="Polar residues" evidence="3">
    <location>
        <begin position="122"/>
        <end position="133"/>
    </location>
</feature>
<feature type="domain" description="Acyl-CoA dehydrogenase/oxidase N-terminal" evidence="5">
    <location>
        <begin position="16"/>
        <end position="94"/>
    </location>
</feature>
<dbReference type="InterPro" id="IPR013786">
    <property type="entry name" value="AcylCoA_DH/ox_N"/>
</dbReference>
<evidence type="ECO:0000256" key="3">
    <source>
        <dbReference type="SAM" id="MobiDB-lite"/>
    </source>
</evidence>
<dbReference type="GO" id="GO:0050660">
    <property type="term" value="F:flavin adenine dinucleotide binding"/>
    <property type="evidence" value="ECO:0007669"/>
    <property type="project" value="InterPro"/>
</dbReference>
<accession>A0A1G8FN42</accession>
<dbReference type="InterPro" id="IPR009100">
    <property type="entry name" value="AcylCoA_DH/oxidase_NM_dom_sf"/>
</dbReference>
<proteinExistence type="predicted"/>
<dbReference type="PANTHER" id="PTHR43884">
    <property type="entry name" value="ACYL-COA DEHYDROGENASE"/>
    <property type="match status" value="1"/>
</dbReference>
<dbReference type="PANTHER" id="PTHR43884:SF25">
    <property type="entry name" value="ACYL-COA DEHYDROGENASE YDBM-RELATED"/>
    <property type="match status" value="1"/>
</dbReference>
<keyword evidence="1" id="KW-0285">Flavoprotein</keyword>
<organism evidence="7 8">
    <name type="scientific">Alteribacillus persepolensis</name>
    <dbReference type="NCBI Taxonomy" id="568899"/>
    <lineage>
        <taxon>Bacteria</taxon>
        <taxon>Bacillati</taxon>
        <taxon>Bacillota</taxon>
        <taxon>Bacilli</taxon>
        <taxon>Bacillales</taxon>
        <taxon>Bacillaceae</taxon>
        <taxon>Alteribacillus</taxon>
    </lineage>
</organism>
<dbReference type="InterPro" id="IPR037069">
    <property type="entry name" value="AcylCoA_DH/ox_N_sf"/>
</dbReference>
<dbReference type="InterPro" id="IPR013107">
    <property type="entry name" value="Acyl-CoA_DH_C"/>
</dbReference>
<dbReference type="CDD" id="cd00567">
    <property type="entry name" value="ACAD"/>
    <property type="match status" value="1"/>
</dbReference>
<name>A0A1G8FN42_9BACI</name>
<dbReference type="Pfam" id="PF02770">
    <property type="entry name" value="Acyl-CoA_dh_M"/>
    <property type="match status" value="1"/>
</dbReference>
<dbReference type="InterPro" id="IPR036250">
    <property type="entry name" value="AcylCo_DH-like_C"/>
</dbReference>
<feature type="domain" description="Acyl-CoA dehydrogenase C-terminal" evidence="6">
    <location>
        <begin position="242"/>
        <end position="361"/>
    </location>
</feature>
<dbReference type="Pfam" id="PF02771">
    <property type="entry name" value="Acyl-CoA_dh_N"/>
    <property type="match status" value="1"/>
</dbReference>
<keyword evidence="2" id="KW-0560">Oxidoreductase</keyword>
<feature type="region of interest" description="Disordered" evidence="3">
    <location>
        <begin position="122"/>
        <end position="144"/>
    </location>
</feature>
<dbReference type="Pfam" id="PF08028">
    <property type="entry name" value="Acyl-CoA_dh_2"/>
    <property type="match status" value="1"/>
</dbReference>
<evidence type="ECO:0000313" key="7">
    <source>
        <dbReference type="EMBL" id="SDH83548.1"/>
    </source>
</evidence>
<dbReference type="PIRSF" id="PIRSF016578">
    <property type="entry name" value="HsaA"/>
    <property type="match status" value="1"/>
</dbReference>
<dbReference type="Gene3D" id="1.10.540.10">
    <property type="entry name" value="Acyl-CoA dehydrogenase/oxidase, N-terminal domain"/>
    <property type="match status" value="1"/>
</dbReference>
<evidence type="ECO:0000256" key="2">
    <source>
        <dbReference type="ARBA" id="ARBA00023002"/>
    </source>
</evidence>
<dbReference type="SUPFAM" id="SSF56645">
    <property type="entry name" value="Acyl-CoA dehydrogenase NM domain-like"/>
    <property type="match status" value="1"/>
</dbReference>
<evidence type="ECO:0000313" key="8">
    <source>
        <dbReference type="Proteomes" id="UP000199163"/>
    </source>
</evidence>
<dbReference type="Gene3D" id="2.40.110.10">
    <property type="entry name" value="Butyryl-CoA Dehydrogenase, subunit A, domain 2"/>
    <property type="match status" value="1"/>
</dbReference>
<evidence type="ECO:0000259" key="4">
    <source>
        <dbReference type="Pfam" id="PF02770"/>
    </source>
</evidence>
<evidence type="ECO:0000259" key="5">
    <source>
        <dbReference type="Pfam" id="PF02771"/>
    </source>
</evidence>
<dbReference type="Proteomes" id="UP000199163">
    <property type="component" value="Unassembled WGS sequence"/>
</dbReference>
<dbReference type="AlphaFoldDB" id="A0A1G8FN42"/>
<reference evidence="8" key="1">
    <citation type="submission" date="2016-10" db="EMBL/GenBank/DDBJ databases">
        <authorList>
            <person name="Varghese N."/>
            <person name="Submissions S."/>
        </authorList>
    </citation>
    <scope>NUCLEOTIDE SEQUENCE [LARGE SCALE GENOMIC DNA]</scope>
    <source>
        <strain evidence="8">DSM 21632</strain>
    </source>
</reference>
<dbReference type="InterPro" id="IPR006091">
    <property type="entry name" value="Acyl-CoA_Oxase/DH_mid-dom"/>
</dbReference>
<dbReference type="SUPFAM" id="SSF47203">
    <property type="entry name" value="Acyl-CoA dehydrogenase C-terminal domain-like"/>
    <property type="match status" value="1"/>
</dbReference>
<dbReference type="EMBL" id="FNDK01000012">
    <property type="protein sequence ID" value="SDH83548.1"/>
    <property type="molecule type" value="Genomic_DNA"/>
</dbReference>
<evidence type="ECO:0000256" key="1">
    <source>
        <dbReference type="ARBA" id="ARBA00022630"/>
    </source>
</evidence>
<dbReference type="GO" id="GO:0003995">
    <property type="term" value="F:acyl-CoA dehydrogenase activity"/>
    <property type="evidence" value="ECO:0007669"/>
    <property type="project" value="TreeGrafter"/>
</dbReference>
<feature type="domain" description="Acyl-CoA oxidase/dehydrogenase middle" evidence="4">
    <location>
        <begin position="125"/>
        <end position="216"/>
    </location>
</feature>
<dbReference type="Gene3D" id="1.20.140.10">
    <property type="entry name" value="Butyryl-CoA Dehydrogenase, subunit A, domain 3"/>
    <property type="match status" value="1"/>
</dbReference>
<keyword evidence="8" id="KW-1185">Reference proteome</keyword>
<sequence length="387" mass="42671">MNISAFSKMEERLAALRKTASSFSEKADIHDKHGTFPKENIQALKDIGYTSLTVPKRFGGKDISLTELVKSQEIIAEYDGSTALSIGWHMGIVKNINEQKIWPESLYQDFCQEVLENGTLLNNTATEPATGSPTRGGKPETTAVQDKNGWKITGRKTFTTMAPVLDYFVVSATIPAEDKVGNFLIPRNSRGLSIEETWDSIAMRGTGSHDLVLKDVYVLSDALVHYVTPGDKKAAGWLLHIPACYLGIAKAAQKHAVQFATSYSPNSIDGTISELPNVKQKLGEMELLVQKNSHFLYSVARQWDESTDKEQQKMKPELGAVKYSVVNDAVTIVDTAMRVVGARSLSEKNPLQRYYRDVRAGLHNPPMDDMTIMLLAADSINRAGTSS</sequence>
<dbReference type="InterPro" id="IPR046373">
    <property type="entry name" value="Acyl-CoA_Oxase/DH_mid-dom_sf"/>
</dbReference>
<dbReference type="STRING" id="568899.SAMN05192534_112107"/>
<evidence type="ECO:0000259" key="6">
    <source>
        <dbReference type="Pfam" id="PF08028"/>
    </source>
</evidence>
<dbReference type="RefSeq" id="WP_091273848.1">
    <property type="nucleotide sequence ID" value="NZ_FNDK01000012.1"/>
</dbReference>